<comment type="caution">
    <text evidence="3">The sequence shown here is derived from an EMBL/GenBank/DDBJ whole genome shotgun (WGS) entry which is preliminary data.</text>
</comment>
<gene>
    <name evidence="3" type="ORF">DEU50_10758</name>
</gene>
<evidence type="ECO:0000256" key="1">
    <source>
        <dbReference type="ARBA" id="ARBA00022676"/>
    </source>
</evidence>
<dbReference type="PANTHER" id="PTHR30160">
    <property type="entry name" value="TETRAACYLDISACCHARIDE 4'-KINASE-RELATED"/>
    <property type="match status" value="1"/>
</dbReference>
<dbReference type="Gene3D" id="3.40.50.2000">
    <property type="entry name" value="Glycogen Phosphorylase B"/>
    <property type="match status" value="2"/>
</dbReference>
<keyword evidence="2" id="KW-0808">Transferase</keyword>
<reference evidence="3 4" key="1">
    <citation type="submission" date="2018-06" db="EMBL/GenBank/DDBJ databases">
        <title>Freshwater and sediment microbial communities from various areas in North America, analyzing microbe dynamics in response to fracking.</title>
        <authorList>
            <person name="Lamendella R."/>
        </authorList>
    </citation>
    <scope>NUCLEOTIDE SEQUENCE [LARGE SCALE GENOMIC DNA]</scope>
    <source>
        <strain evidence="3 4">17</strain>
    </source>
</reference>
<dbReference type="AlphaFoldDB" id="A0AAX1PIY6"/>
<accession>A0AAX1PIY6</accession>
<sequence>MKRLLIVKLDGIGDYILTHNYIDLLLREGAFSGWHVTLLCNEAWSTLAEILLPGVKCLSLDIQQYESNSWYRFSLEQRLNAEKFDTIIHPAYSRCVWVDSLINRIQAERKVGFIGDISNMTGEDKEYTDSFYNELIETDSGRLFEFDRNRIFFEKVTGITSFPPKPGIRVRHEDVLVPPFSGYAVMVIGAADAKRKWHPKNYARVGQQLRDDYGMSLVLCGGPTEVNESIILERALGQACINLVGATSLSDMLGILHASTIVIGNDTGLLHLAVALEKLAVVISNGNHLHRFVPYSELSCRYRCALPFDIHRLSESELNAYYAGSDININTISVEDAYRQVSLLLGPSLSCETSPISHYRYPFRAYSASAEVFYRNSGKMFRFVERIKDQHERIMVYGFTSLGQTLAALLGSAFIGYVDLNAIELKRAADADLRVYSPEQLRELSFDVILISLVSREDSIELLLVEQIGIAQNQVLRVEI</sequence>
<dbReference type="Pfam" id="PF01075">
    <property type="entry name" value="Glyco_transf_9"/>
    <property type="match status" value="1"/>
</dbReference>
<name>A0AAX1PIY6_AERSA</name>
<protein>
    <submittedName>
        <fullName evidence="3">ADP-heptose:LPS heptosyltransferase</fullName>
    </submittedName>
</protein>
<dbReference type="Proteomes" id="UP000249422">
    <property type="component" value="Unassembled WGS sequence"/>
</dbReference>
<dbReference type="CDD" id="cd03789">
    <property type="entry name" value="GT9_LPS_heptosyltransferase"/>
    <property type="match status" value="1"/>
</dbReference>
<dbReference type="GO" id="GO:0008713">
    <property type="term" value="F:ADP-heptose-lipopolysaccharide heptosyltransferase activity"/>
    <property type="evidence" value="ECO:0007669"/>
    <property type="project" value="TreeGrafter"/>
</dbReference>
<evidence type="ECO:0000313" key="3">
    <source>
        <dbReference type="EMBL" id="RAJ04890.1"/>
    </source>
</evidence>
<organism evidence="3 4">
    <name type="scientific">Aeromonas salmonicida</name>
    <dbReference type="NCBI Taxonomy" id="645"/>
    <lineage>
        <taxon>Bacteria</taxon>
        <taxon>Pseudomonadati</taxon>
        <taxon>Pseudomonadota</taxon>
        <taxon>Gammaproteobacteria</taxon>
        <taxon>Aeromonadales</taxon>
        <taxon>Aeromonadaceae</taxon>
        <taxon>Aeromonas</taxon>
    </lineage>
</organism>
<dbReference type="InterPro" id="IPR051199">
    <property type="entry name" value="LPS_LOS_Heptosyltrfase"/>
</dbReference>
<keyword evidence="1" id="KW-0328">Glycosyltransferase</keyword>
<dbReference type="GO" id="GO:0005829">
    <property type="term" value="C:cytosol"/>
    <property type="evidence" value="ECO:0007669"/>
    <property type="project" value="TreeGrafter"/>
</dbReference>
<dbReference type="InterPro" id="IPR002201">
    <property type="entry name" value="Glyco_trans_9"/>
</dbReference>
<proteinExistence type="predicted"/>
<dbReference type="RefSeq" id="WP_111588520.1">
    <property type="nucleotide sequence ID" value="NZ_CAWNWF010000007.1"/>
</dbReference>
<evidence type="ECO:0000313" key="4">
    <source>
        <dbReference type="Proteomes" id="UP000249422"/>
    </source>
</evidence>
<evidence type="ECO:0000256" key="2">
    <source>
        <dbReference type="ARBA" id="ARBA00022679"/>
    </source>
</evidence>
<dbReference type="EMBL" id="QLLM01000007">
    <property type="protein sequence ID" value="RAJ04890.1"/>
    <property type="molecule type" value="Genomic_DNA"/>
</dbReference>
<dbReference type="GO" id="GO:0009244">
    <property type="term" value="P:lipopolysaccharide core region biosynthetic process"/>
    <property type="evidence" value="ECO:0007669"/>
    <property type="project" value="TreeGrafter"/>
</dbReference>
<dbReference type="SUPFAM" id="SSF53756">
    <property type="entry name" value="UDP-Glycosyltransferase/glycogen phosphorylase"/>
    <property type="match status" value="1"/>
</dbReference>